<evidence type="ECO:0000256" key="2">
    <source>
        <dbReference type="ARBA" id="ARBA00023012"/>
    </source>
</evidence>
<dbReference type="InterPro" id="IPR001789">
    <property type="entry name" value="Sig_transdc_resp-reg_receiver"/>
</dbReference>
<dbReference type="SUPFAM" id="SSF52172">
    <property type="entry name" value="CheY-like"/>
    <property type="match status" value="1"/>
</dbReference>
<comment type="caution">
    <text evidence="6">The sequence shown here is derived from an EMBL/GenBank/DDBJ whole genome shotgun (WGS) entry which is preliminary data.</text>
</comment>
<name>A0A6I3T530_9BURK</name>
<keyword evidence="2" id="KW-0902">Two-component regulatory system</keyword>
<dbReference type="OrthoDB" id="9801101at2"/>
<dbReference type="SMART" id="SM00448">
    <property type="entry name" value="REC"/>
    <property type="match status" value="1"/>
</dbReference>
<dbReference type="EMBL" id="BMKG01000001">
    <property type="protein sequence ID" value="GGB86120.1"/>
    <property type="molecule type" value="Genomic_DNA"/>
</dbReference>
<protein>
    <submittedName>
        <fullName evidence="6">Response regulator</fullName>
    </submittedName>
</protein>
<evidence type="ECO:0000313" key="5">
    <source>
        <dbReference type="EMBL" id="GGB86120.1"/>
    </source>
</evidence>
<dbReference type="InterPro" id="IPR050595">
    <property type="entry name" value="Bact_response_regulator"/>
</dbReference>
<reference evidence="6 7" key="3">
    <citation type="submission" date="2019-11" db="EMBL/GenBank/DDBJ databases">
        <title>Type strains purchased from KCTC, JCM and DSMZ.</title>
        <authorList>
            <person name="Lu H."/>
        </authorList>
    </citation>
    <scope>NUCLEOTIDE SEQUENCE [LARGE SCALE GENOMIC DNA]</scope>
    <source>
        <strain evidence="6 7">KCTC 52429</strain>
    </source>
</reference>
<dbReference type="PROSITE" id="PS50110">
    <property type="entry name" value="RESPONSE_REGULATORY"/>
    <property type="match status" value="1"/>
</dbReference>
<sequence length="129" mass="13932">MSESTALPPTLPTILIVDDSRVSRLVTRQHILARHADWTVVEAGTGEEALAKAPDLQPQLVLLDVNMPGMGGVAAAEQMRKLLPTAHISLLTANVQDATRQRAHDLGIGFMEKPVTEERIARVLAPLEA</sequence>
<keyword evidence="1 3" id="KW-0597">Phosphoprotein</keyword>
<dbReference type="GO" id="GO:0000160">
    <property type="term" value="P:phosphorelay signal transduction system"/>
    <property type="evidence" value="ECO:0007669"/>
    <property type="project" value="UniProtKB-KW"/>
</dbReference>
<evidence type="ECO:0000313" key="7">
    <source>
        <dbReference type="Proteomes" id="UP000430634"/>
    </source>
</evidence>
<reference evidence="8" key="2">
    <citation type="journal article" date="2019" name="Int. J. Syst. Evol. Microbiol.">
        <title>The Global Catalogue of Microorganisms (GCM) 10K type strain sequencing project: providing services to taxonomists for standard genome sequencing and annotation.</title>
        <authorList>
            <consortium name="The Broad Institute Genomics Platform"/>
            <consortium name="The Broad Institute Genome Sequencing Center for Infectious Disease"/>
            <person name="Wu L."/>
            <person name="Ma J."/>
        </authorList>
    </citation>
    <scope>NUCLEOTIDE SEQUENCE [LARGE SCALE GENOMIC DNA]</scope>
    <source>
        <strain evidence="8">CGMCC 1.15931</strain>
    </source>
</reference>
<dbReference type="InterPro" id="IPR011006">
    <property type="entry name" value="CheY-like_superfamily"/>
</dbReference>
<evidence type="ECO:0000256" key="1">
    <source>
        <dbReference type="ARBA" id="ARBA00022553"/>
    </source>
</evidence>
<dbReference type="Gene3D" id="3.40.50.2300">
    <property type="match status" value="1"/>
</dbReference>
<proteinExistence type="predicted"/>
<evidence type="ECO:0000313" key="6">
    <source>
        <dbReference type="EMBL" id="MTV54617.1"/>
    </source>
</evidence>
<dbReference type="Proteomes" id="UP000622638">
    <property type="component" value="Unassembled WGS sequence"/>
</dbReference>
<evidence type="ECO:0000256" key="3">
    <source>
        <dbReference type="PROSITE-ProRule" id="PRU00169"/>
    </source>
</evidence>
<reference evidence="5" key="1">
    <citation type="journal article" date="2014" name="Int. J. Syst. Evol. Microbiol.">
        <title>Complete genome of a new Firmicutes species belonging to the dominant human colonic microbiota ('Ruminococcus bicirculans') reveals two chromosomes and a selective capacity to utilize plant glucans.</title>
        <authorList>
            <consortium name="NISC Comparative Sequencing Program"/>
            <person name="Wegmann U."/>
            <person name="Louis P."/>
            <person name="Goesmann A."/>
            <person name="Henrissat B."/>
            <person name="Duncan S.H."/>
            <person name="Flint H.J."/>
        </authorList>
    </citation>
    <scope>NUCLEOTIDE SEQUENCE</scope>
    <source>
        <strain evidence="5">CGMCC 1.15931</strain>
    </source>
</reference>
<dbReference type="RefSeq" id="WP_155471905.1">
    <property type="nucleotide sequence ID" value="NZ_BMKG01000001.1"/>
</dbReference>
<dbReference type="Pfam" id="PF00072">
    <property type="entry name" value="Response_reg"/>
    <property type="match status" value="1"/>
</dbReference>
<dbReference type="EMBL" id="WNKZ01000056">
    <property type="protein sequence ID" value="MTV54617.1"/>
    <property type="molecule type" value="Genomic_DNA"/>
</dbReference>
<evidence type="ECO:0000259" key="4">
    <source>
        <dbReference type="PROSITE" id="PS50110"/>
    </source>
</evidence>
<feature type="modified residue" description="4-aspartylphosphate" evidence="3">
    <location>
        <position position="64"/>
    </location>
</feature>
<keyword evidence="8" id="KW-1185">Reference proteome</keyword>
<dbReference type="Proteomes" id="UP000430634">
    <property type="component" value="Unassembled WGS sequence"/>
</dbReference>
<reference evidence="5" key="4">
    <citation type="submission" date="2024-05" db="EMBL/GenBank/DDBJ databases">
        <authorList>
            <person name="Sun Q."/>
            <person name="Zhou Y."/>
        </authorList>
    </citation>
    <scope>NUCLEOTIDE SEQUENCE</scope>
    <source>
        <strain evidence="5">CGMCC 1.15931</strain>
    </source>
</reference>
<evidence type="ECO:0000313" key="8">
    <source>
        <dbReference type="Proteomes" id="UP000622638"/>
    </source>
</evidence>
<feature type="domain" description="Response regulatory" evidence="4">
    <location>
        <begin position="13"/>
        <end position="128"/>
    </location>
</feature>
<accession>A0A6I3T530</accession>
<organism evidence="6 7">
    <name type="scientific">Pseudoduganella buxea</name>
    <dbReference type="NCBI Taxonomy" id="1949069"/>
    <lineage>
        <taxon>Bacteria</taxon>
        <taxon>Pseudomonadati</taxon>
        <taxon>Pseudomonadota</taxon>
        <taxon>Betaproteobacteria</taxon>
        <taxon>Burkholderiales</taxon>
        <taxon>Oxalobacteraceae</taxon>
        <taxon>Telluria group</taxon>
        <taxon>Pseudoduganella</taxon>
    </lineage>
</organism>
<dbReference type="AlphaFoldDB" id="A0A6I3T530"/>
<dbReference type="PANTHER" id="PTHR44591:SF14">
    <property type="entry name" value="PROTEIN PILG"/>
    <property type="match status" value="1"/>
</dbReference>
<dbReference type="PANTHER" id="PTHR44591">
    <property type="entry name" value="STRESS RESPONSE REGULATOR PROTEIN 1"/>
    <property type="match status" value="1"/>
</dbReference>
<gene>
    <name evidence="5" type="ORF">GCM10011572_05140</name>
    <name evidence="6" type="ORF">GM672_17955</name>
</gene>
<dbReference type="CDD" id="cd17546">
    <property type="entry name" value="REC_hyHK_CKI1_RcsC-like"/>
    <property type="match status" value="1"/>
</dbReference>